<protein>
    <submittedName>
        <fullName evidence="1">Uncharacterized protein</fullName>
    </submittedName>
</protein>
<organism evidence="1 2">
    <name type="scientific">Piromyces finnis</name>
    <dbReference type="NCBI Taxonomy" id="1754191"/>
    <lineage>
        <taxon>Eukaryota</taxon>
        <taxon>Fungi</taxon>
        <taxon>Fungi incertae sedis</taxon>
        <taxon>Chytridiomycota</taxon>
        <taxon>Chytridiomycota incertae sedis</taxon>
        <taxon>Neocallimastigomycetes</taxon>
        <taxon>Neocallimastigales</taxon>
        <taxon>Neocallimastigaceae</taxon>
        <taxon>Piromyces</taxon>
    </lineage>
</organism>
<reference evidence="1 2" key="2">
    <citation type="submission" date="2016-08" db="EMBL/GenBank/DDBJ databases">
        <title>Pervasive Adenine N6-methylation of Active Genes in Fungi.</title>
        <authorList>
            <consortium name="DOE Joint Genome Institute"/>
            <person name="Mondo S.J."/>
            <person name="Dannebaum R.O."/>
            <person name="Kuo R.C."/>
            <person name="Labutti K."/>
            <person name="Haridas S."/>
            <person name="Kuo A."/>
            <person name="Salamov A."/>
            <person name="Ahrendt S.R."/>
            <person name="Lipzen A."/>
            <person name="Sullivan W."/>
            <person name="Andreopoulos W.B."/>
            <person name="Clum A."/>
            <person name="Lindquist E."/>
            <person name="Daum C."/>
            <person name="Ramamoorthy G.K."/>
            <person name="Gryganskyi A."/>
            <person name="Culley D."/>
            <person name="Magnuson J.K."/>
            <person name="James T.Y."/>
            <person name="O'Malley M.A."/>
            <person name="Stajich J.E."/>
            <person name="Spatafora J.W."/>
            <person name="Visel A."/>
            <person name="Grigoriev I.V."/>
        </authorList>
    </citation>
    <scope>NUCLEOTIDE SEQUENCE [LARGE SCALE GENOMIC DNA]</scope>
    <source>
        <strain evidence="2">finn</strain>
    </source>
</reference>
<dbReference type="Proteomes" id="UP000193719">
    <property type="component" value="Unassembled WGS sequence"/>
</dbReference>
<evidence type="ECO:0000313" key="1">
    <source>
        <dbReference type="EMBL" id="ORX58653.1"/>
    </source>
</evidence>
<sequence>MEVEKKVSHEIFINKKIIEKIFFEIANFNTNDKNTISQDLFQLLFVCKIWYKVSIPILYSKIIYNGGITRGVYQGTYTRLETIANFINNNKKLSIKFHIYNYLNGNNNGKNNSIIKDSQKTPFQMETTSENLLENLEFTENEKKSVNSVDPEILNKINRIINNINSLKINDSCNLPITNKYIYKIKEENKQIFNEISDNKSILLNILLINEILFRKILEGIDFLKVINDNLEAALSFDNTKTLENSLFVPNIYSKVRTFFFNKTDQFRTVDQLFSYKHSYLDFIGNCENLTILSFGSKHDKQHLLMEKDLLNLFSAHCFPHLKYLAFNNLQYITGENTFQVLPLNIEALRIDYCKNVTVDSIITLIRRIGYKLKLLSLKDSTITIELLNTIISCCKQLIYVDISYNKVEKDYVKKVFRMQVQNIIKLNKNLRVFNVYGILDLKNIQKTEQLYPQIKLYNNENLRSNNTTDSEYNSKIWYKYLENDLDISFKYRFDFPNPKQEFIEIEDNNEIIDFNTSDSEDMISEDSDILFI</sequence>
<accession>A0A1Y1VKN8</accession>
<dbReference type="AlphaFoldDB" id="A0A1Y1VKN8"/>
<dbReference type="EMBL" id="MCFH01000004">
    <property type="protein sequence ID" value="ORX58653.1"/>
    <property type="molecule type" value="Genomic_DNA"/>
</dbReference>
<dbReference type="OrthoDB" id="2786563at2759"/>
<name>A0A1Y1VKN8_9FUNG</name>
<comment type="caution">
    <text evidence="1">The sequence shown here is derived from an EMBL/GenBank/DDBJ whole genome shotgun (WGS) entry which is preliminary data.</text>
</comment>
<dbReference type="InterPro" id="IPR032675">
    <property type="entry name" value="LRR_dom_sf"/>
</dbReference>
<dbReference type="SUPFAM" id="SSF52047">
    <property type="entry name" value="RNI-like"/>
    <property type="match status" value="1"/>
</dbReference>
<gene>
    <name evidence="1" type="ORF">BCR36DRAFT_580247</name>
</gene>
<proteinExistence type="predicted"/>
<evidence type="ECO:0000313" key="2">
    <source>
        <dbReference type="Proteomes" id="UP000193719"/>
    </source>
</evidence>
<keyword evidence="2" id="KW-1185">Reference proteome</keyword>
<dbReference type="Gene3D" id="3.80.10.10">
    <property type="entry name" value="Ribonuclease Inhibitor"/>
    <property type="match status" value="1"/>
</dbReference>
<reference evidence="1 2" key="1">
    <citation type="submission" date="2016-08" db="EMBL/GenBank/DDBJ databases">
        <title>Genomes of anaerobic fungi encode conserved fungal cellulosomes for biomass hydrolysis.</title>
        <authorList>
            <consortium name="DOE Joint Genome Institute"/>
            <person name="Haitjema C.H."/>
            <person name="Gilmore S.P."/>
            <person name="Henske J.K."/>
            <person name="Solomon K.V."/>
            <person name="De Groot R."/>
            <person name="Kuo A."/>
            <person name="Mondo S.J."/>
            <person name="Salamov A.A."/>
            <person name="Labutti K."/>
            <person name="Zhao Z."/>
            <person name="Chiniquy J."/>
            <person name="Barry K."/>
            <person name="Brewer H.M."/>
            <person name="Purvine S.O."/>
            <person name="Wright A.T."/>
            <person name="Boxma B."/>
            <person name="Van Alen T."/>
            <person name="Hackstein J.H."/>
            <person name="Baker S.E."/>
            <person name="Grigoriev I.V."/>
            <person name="O'Malley M.A."/>
        </authorList>
    </citation>
    <scope>NUCLEOTIDE SEQUENCE [LARGE SCALE GENOMIC DNA]</scope>
    <source>
        <strain evidence="2">finn</strain>
    </source>
</reference>